<dbReference type="Proteomes" id="UP000568877">
    <property type="component" value="Unassembled WGS sequence"/>
</dbReference>
<gene>
    <name evidence="2" type="ORF">HKBW3S42_01983</name>
</gene>
<feature type="transmembrane region" description="Helical" evidence="1">
    <location>
        <begin position="12"/>
        <end position="34"/>
    </location>
</feature>
<protein>
    <recommendedName>
        <fullName evidence="4">Arabinogalactan oligomer / maltooligosaccharide transport system permease protein</fullName>
    </recommendedName>
</protein>
<proteinExistence type="predicted"/>
<keyword evidence="1" id="KW-0812">Transmembrane</keyword>
<keyword evidence="1" id="KW-1133">Transmembrane helix</keyword>
<name>A0A6V8PRJ5_9ACTN</name>
<evidence type="ECO:0008006" key="4">
    <source>
        <dbReference type="Google" id="ProtNLM"/>
    </source>
</evidence>
<accession>A0A6V8PRJ5</accession>
<sequence>WIYKLTLERSQFHLASAVSIIIFIFLAGISIYTFKNTRAFKEEGLIQ</sequence>
<keyword evidence="1" id="KW-0472">Membrane</keyword>
<dbReference type="EMBL" id="BLSA01000622">
    <property type="protein sequence ID" value="GFP33646.1"/>
    <property type="molecule type" value="Genomic_DNA"/>
</dbReference>
<organism evidence="2 3">
    <name type="scientific">Candidatus Hakubella thermalkaliphila</name>
    <dbReference type="NCBI Taxonomy" id="2754717"/>
    <lineage>
        <taxon>Bacteria</taxon>
        <taxon>Bacillati</taxon>
        <taxon>Actinomycetota</taxon>
        <taxon>Actinomycetota incertae sedis</taxon>
        <taxon>Candidatus Hakubellales</taxon>
        <taxon>Candidatus Hakubellaceae</taxon>
        <taxon>Candidatus Hakubella</taxon>
    </lineage>
</organism>
<evidence type="ECO:0000313" key="3">
    <source>
        <dbReference type="Proteomes" id="UP000568877"/>
    </source>
</evidence>
<reference evidence="2 3" key="1">
    <citation type="journal article" date="2020" name="Front. Microbiol.">
        <title>Single-cell genomics of novel Actinobacteria with the Wood-Ljungdahl pathway discovered in a serpentinizing system.</title>
        <authorList>
            <person name="Merino N."/>
            <person name="Kawai M."/>
            <person name="Boyd E.S."/>
            <person name="Colman D.R."/>
            <person name="McGlynn S.E."/>
            <person name="Nealson K.H."/>
            <person name="Kurokawa K."/>
            <person name="Hongoh Y."/>
        </authorList>
    </citation>
    <scope>NUCLEOTIDE SEQUENCE [LARGE SCALE GENOMIC DNA]</scope>
    <source>
        <strain evidence="2 3">S42</strain>
    </source>
</reference>
<comment type="caution">
    <text evidence="2">The sequence shown here is derived from an EMBL/GenBank/DDBJ whole genome shotgun (WGS) entry which is preliminary data.</text>
</comment>
<dbReference type="AlphaFoldDB" id="A0A6V8PRJ5"/>
<evidence type="ECO:0000313" key="2">
    <source>
        <dbReference type="EMBL" id="GFP33646.1"/>
    </source>
</evidence>
<evidence type="ECO:0000256" key="1">
    <source>
        <dbReference type="SAM" id="Phobius"/>
    </source>
</evidence>
<feature type="non-terminal residue" evidence="2">
    <location>
        <position position="1"/>
    </location>
</feature>